<protein>
    <submittedName>
        <fullName evidence="5">Nuclear pore complex assembly-domain-containing protein</fullName>
    </submittedName>
</protein>
<keyword evidence="2" id="KW-0539">Nucleus</keyword>
<dbReference type="Proteomes" id="UP000256601">
    <property type="component" value="Unassembled WGS sequence"/>
</dbReference>
<reference evidence="5 7" key="2">
    <citation type="submission" date="2018-07" db="EMBL/GenBank/DDBJ databases">
        <title>Draft Genome Assemblies for Five Robust Yarrowia lipolytica Strains Exhibiting High Lipid Production and Pentose Sugar Utilization and Sugar Alcohol Secretion from Undetoxified Lignocellulosic Biomass Hydrolysates.</title>
        <authorList>
            <consortium name="DOE Joint Genome Institute"/>
            <person name="Walker C."/>
            <person name="Ryu S."/>
            <person name="Na H."/>
            <person name="Zane M."/>
            <person name="LaButti K."/>
            <person name="Lipzen A."/>
            <person name="Haridas S."/>
            <person name="Barry K."/>
            <person name="Grigoriev I.V."/>
            <person name="Quarterman J."/>
            <person name="Slininger P."/>
            <person name="Dien B."/>
            <person name="Trinh C.T."/>
        </authorList>
    </citation>
    <scope>NUCLEOTIDE SEQUENCE [LARGE SCALE GENOMIC DNA]</scope>
    <source>
        <strain evidence="5 7">YB392</strain>
    </source>
</reference>
<dbReference type="InterPro" id="IPR025151">
    <property type="entry name" value="ELYS_dom"/>
</dbReference>
<dbReference type="GeneID" id="2906494"/>
<dbReference type="OrthoDB" id="20729at2759"/>
<dbReference type="GO" id="GO:0005634">
    <property type="term" value="C:nucleus"/>
    <property type="evidence" value="ECO:0007669"/>
    <property type="project" value="UniProtKB-SubCell"/>
</dbReference>
<sequence length="323" mass="36844">MSDFTQKVEKKFGELVIEHYFKSEPFVYSSPLFNTIGDTRKLFPDRKNMFDRLYEDNINRESLAETQKLFPPSNYNDLVKLVRRIETDKTTETLQDDLQQNCLIYYLLLDANQEAADAYATEILLPVAYKHFMNGCYALDRADMNTAVEEITYPGTASTYPDAVVRALNAQAVAQKKRREGDQLIVRYFDETTPKCDQRESVTIYIACLARLDPMMALTYIRSLTASAQMGAFECLVKACIEERYLGGVWRLSNLPFTDREGDLLQQALDAVSTDEDLNNDILVTRALHLGQVRKAKSLINLAVAKRGGEEKWGEYEATLALY</sequence>
<feature type="domain" description="ELYS-like" evidence="3">
    <location>
        <begin position="48"/>
        <end position="270"/>
    </location>
</feature>
<evidence type="ECO:0000313" key="5">
    <source>
        <dbReference type="EMBL" id="RDW26301.1"/>
    </source>
</evidence>
<dbReference type="OMA" id="EGLWHLD"/>
<evidence type="ECO:0000313" key="7">
    <source>
        <dbReference type="Proteomes" id="UP000256601"/>
    </source>
</evidence>
<dbReference type="AlphaFoldDB" id="A0A1H6Q6V4"/>
<accession>A0A1H6Q6V4</accession>
<dbReference type="EMBL" id="KZ857334">
    <property type="protein sequence ID" value="RDW26301.1"/>
    <property type="molecule type" value="Genomic_DNA"/>
</dbReference>
<organism evidence="4 6">
    <name type="scientific">Yarrowia lipolytica</name>
    <name type="common">Candida lipolytica</name>
    <dbReference type="NCBI Taxonomy" id="4952"/>
    <lineage>
        <taxon>Eukaryota</taxon>
        <taxon>Fungi</taxon>
        <taxon>Dikarya</taxon>
        <taxon>Ascomycota</taxon>
        <taxon>Saccharomycotina</taxon>
        <taxon>Dipodascomycetes</taxon>
        <taxon>Dipodascales</taxon>
        <taxon>Dipodascales incertae sedis</taxon>
        <taxon>Yarrowia</taxon>
    </lineage>
</organism>
<dbReference type="VEuPathDB" id="FungiDB:YALI1_A06721g"/>
<reference evidence="4 6" key="1">
    <citation type="journal article" date="2016" name="PLoS ONE">
        <title>Sequence Assembly of Yarrowia lipolytica Strain W29/CLIB89 Shows Transposable Element Diversity.</title>
        <authorList>
            <person name="Magnan C."/>
            <person name="Yu J."/>
            <person name="Chang I."/>
            <person name="Jahn E."/>
            <person name="Kanomata Y."/>
            <person name="Wu J."/>
            <person name="Zeller M."/>
            <person name="Oakes M."/>
            <person name="Baldi P."/>
            <person name="Sandmeyer S."/>
        </authorList>
    </citation>
    <scope>NUCLEOTIDE SEQUENCE [LARGE SCALE GENOMIC DNA]</scope>
    <source>
        <strain evidence="4">CLIB89</strain>
        <strain evidence="6">CLIB89(W29)</strain>
    </source>
</reference>
<dbReference type="EMBL" id="CP017553">
    <property type="protein sequence ID" value="AOW00343.1"/>
    <property type="molecule type" value="Genomic_DNA"/>
</dbReference>
<dbReference type="RefSeq" id="XP_499832.1">
    <property type="nucleotide sequence ID" value="XM_499832.1"/>
</dbReference>
<dbReference type="KEGG" id="yli:2906494"/>
<evidence type="ECO:0000256" key="1">
    <source>
        <dbReference type="ARBA" id="ARBA00004123"/>
    </source>
</evidence>
<dbReference type="Proteomes" id="UP000182444">
    <property type="component" value="Chromosome 1A"/>
</dbReference>
<evidence type="ECO:0000313" key="6">
    <source>
        <dbReference type="Proteomes" id="UP000182444"/>
    </source>
</evidence>
<dbReference type="VEuPathDB" id="FungiDB:YALI0_A07062g"/>
<evidence type="ECO:0000256" key="2">
    <source>
        <dbReference type="ARBA" id="ARBA00023242"/>
    </source>
</evidence>
<evidence type="ECO:0000259" key="3">
    <source>
        <dbReference type="Pfam" id="PF13934"/>
    </source>
</evidence>
<proteinExistence type="predicted"/>
<evidence type="ECO:0000313" key="4">
    <source>
        <dbReference type="EMBL" id="AOW00343.1"/>
    </source>
</evidence>
<dbReference type="Pfam" id="PF13934">
    <property type="entry name" value="ELYS"/>
    <property type="match status" value="1"/>
</dbReference>
<comment type="subcellular location">
    <subcellularLocation>
        <location evidence="1">Nucleus</location>
    </subcellularLocation>
</comment>
<name>A0A1H6Q6V4_YARLL</name>
<gene>
    <name evidence="5" type="ORF">B0I71DRAFT_131053</name>
    <name evidence="4" type="ORF">YALI1_A06721g</name>
</gene>